<dbReference type="SUPFAM" id="SSF48726">
    <property type="entry name" value="Immunoglobulin"/>
    <property type="match status" value="2"/>
</dbReference>
<dbReference type="InterPro" id="IPR036179">
    <property type="entry name" value="Ig-like_dom_sf"/>
</dbReference>
<keyword evidence="10" id="KW-0393">Immunoglobulin domain</keyword>
<dbReference type="Pfam" id="PF22705">
    <property type="entry name" value="C2-set_3"/>
    <property type="match status" value="1"/>
</dbReference>
<dbReference type="InterPro" id="IPR053896">
    <property type="entry name" value="BTN3A2-like_Ig-C"/>
</dbReference>
<evidence type="ECO:0000256" key="7">
    <source>
        <dbReference type="ARBA" id="ARBA00023157"/>
    </source>
</evidence>
<organism evidence="12 13">
    <name type="scientific">Phrynosoma platyrhinos</name>
    <name type="common">Desert horned lizard</name>
    <dbReference type="NCBI Taxonomy" id="52577"/>
    <lineage>
        <taxon>Eukaryota</taxon>
        <taxon>Metazoa</taxon>
        <taxon>Chordata</taxon>
        <taxon>Craniata</taxon>
        <taxon>Vertebrata</taxon>
        <taxon>Euteleostomi</taxon>
        <taxon>Lepidosauria</taxon>
        <taxon>Squamata</taxon>
        <taxon>Bifurcata</taxon>
        <taxon>Unidentata</taxon>
        <taxon>Episquamata</taxon>
        <taxon>Toxicofera</taxon>
        <taxon>Iguania</taxon>
        <taxon>Phrynosomatidae</taxon>
        <taxon>Phrynosomatinae</taxon>
        <taxon>Phrynosoma</taxon>
    </lineage>
</organism>
<dbReference type="InterPro" id="IPR013106">
    <property type="entry name" value="Ig_V-set"/>
</dbReference>
<protein>
    <recommendedName>
        <fullName evidence="11">Ig-like domain-containing protein</fullName>
    </recommendedName>
</protein>
<evidence type="ECO:0000256" key="1">
    <source>
        <dbReference type="ARBA" id="ARBA00004251"/>
    </source>
</evidence>
<keyword evidence="7" id="KW-1015">Disulfide bond</keyword>
<evidence type="ECO:0000256" key="8">
    <source>
        <dbReference type="ARBA" id="ARBA00023170"/>
    </source>
</evidence>
<keyword evidence="8" id="KW-0675">Receptor</keyword>
<feature type="domain" description="Ig-like" evidence="11">
    <location>
        <begin position="35"/>
        <end position="163"/>
    </location>
</feature>
<evidence type="ECO:0000259" key="11">
    <source>
        <dbReference type="PROSITE" id="PS50835"/>
    </source>
</evidence>
<dbReference type="Gene3D" id="2.60.40.10">
    <property type="entry name" value="Immunoglobulins"/>
    <property type="match status" value="2"/>
</dbReference>
<keyword evidence="5" id="KW-1133">Transmembrane helix</keyword>
<evidence type="ECO:0000313" key="13">
    <source>
        <dbReference type="Proteomes" id="UP000826234"/>
    </source>
</evidence>
<dbReference type="SMART" id="SM00409">
    <property type="entry name" value="IG"/>
    <property type="match status" value="2"/>
</dbReference>
<evidence type="ECO:0000256" key="5">
    <source>
        <dbReference type="ARBA" id="ARBA00022989"/>
    </source>
</evidence>
<evidence type="ECO:0000256" key="4">
    <source>
        <dbReference type="ARBA" id="ARBA00022729"/>
    </source>
</evidence>
<comment type="caution">
    <text evidence="12">The sequence shown here is derived from an EMBL/GenBank/DDBJ whole genome shotgun (WGS) entry which is preliminary data.</text>
</comment>
<keyword evidence="4" id="KW-0732">Signal</keyword>
<dbReference type="InterPro" id="IPR051713">
    <property type="entry name" value="T-cell_Activation_Regulation"/>
</dbReference>
<proteinExistence type="predicted"/>
<sequence length="313" mass="35754">MEGGNTKNVFQVAKLHESTAARQLCEGVTADQLDKALFTVDALQPRYSVEHGGNVTMGCRFPARDPFNLTTLSVLWQKKASEGHEVKEVYKLSKGQENLRQQHTDYRGRVTLLPEELKMGHSMLHINNVKVTDAGIYVCLVHDEGVDLKYINLDVEAHYKTINFHKRKEKEDLILTCQSEGYPLAEVSWHNENTNLSTSAVTTYQLTEDGLFSITSTLRVKSLINGNYSCVFWNRELNEKTSAHGPALEHDYHWFHKPFRYGKTATPLIDSTNLFASIPAFDDTLLHSYEEKIIHKLVHPKRQKKKSKQIIKE</sequence>
<dbReference type="PROSITE" id="PS50835">
    <property type="entry name" value="IG_LIKE"/>
    <property type="match status" value="2"/>
</dbReference>
<dbReference type="EMBL" id="JAIPUX010000439">
    <property type="protein sequence ID" value="KAH0628311.1"/>
    <property type="molecule type" value="Genomic_DNA"/>
</dbReference>
<evidence type="ECO:0000256" key="2">
    <source>
        <dbReference type="ARBA" id="ARBA00022475"/>
    </source>
</evidence>
<accession>A0ABQ7TFZ1</accession>
<keyword evidence="6" id="KW-0472">Membrane</keyword>
<keyword evidence="3" id="KW-0812">Transmembrane</keyword>
<evidence type="ECO:0000256" key="9">
    <source>
        <dbReference type="ARBA" id="ARBA00023180"/>
    </source>
</evidence>
<dbReference type="PANTHER" id="PTHR25466:SF1">
    <property type="entry name" value="PROGRAMMED CELL DEATH 1 LIGAND 2"/>
    <property type="match status" value="1"/>
</dbReference>
<reference evidence="12 13" key="1">
    <citation type="journal article" date="2022" name="Gigascience">
        <title>A chromosome-level genome assembly and annotation of the desert horned lizard, Phrynosoma platyrhinos, provides insight into chromosomal rearrangements among reptiles.</title>
        <authorList>
            <person name="Koochekian N."/>
            <person name="Ascanio A."/>
            <person name="Farleigh K."/>
            <person name="Card D.C."/>
            <person name="Schield D.R."/>
            <person name="Castoe T.A."/>
            <person name="Jezkova T."/>
        </authorList>
    </citation>
    <scope>NUCLEOTIDE SEQUENCE [LARGE SCALE GENOMIC DNA]</scope>
    <source>
        <strain evidence="12">NK-2021</strain>
    </source>
</reference>
<evidence type="ECO:0000256" key="10">
    <source>
        <dbReference type="ARBA" id="ARBA00023319"/>
    </source>
</evidence>
<keyword evidence="13" id="KW-1185">Reference proteome</keyword>
<evidence type="ECO:0000313" key="12">
    <source>
        <dbReference type="EMBL" id="KAH0628311.1"/>
    </source>
</evidence>
<dbReference type="Pfam" id="PF07686">
    <property type="entry name" value="V-set"/>
    <property type="match status" value="1"/>
</dbReference>
<dbReference type="Proteomes" id="UP000826234">
    <property type="component" value="Unassembled WGS sequence"/>
</dbReference>
<dbReference type="InterPro" id="IPR007110">
    <property type="entry name" value="Ig-like_dom"/>
</dbReference>
<comment type="subcellular location">
    <subcellularLocation>
        <location evidence="1">Cell membrane</location>
        <topology evidence="1">Single-pass type I membrane protein</topology>
    </subcellularLocation>
</comment>
<keyword evidence="2" id="KW-1003">Cell membrane</keyword>
<name>A0ABQ7TFZ1_PHRPL</name>
<evidence type="ECO:0000256" key="3">
    <source>
        <dbReference type="ARBA" id="ARBA00022692"/>
    </source>
</evidence>
<dbReference type="PANTHER" id="PTHR25466">
    <property type="entry name" value="T-LYMPHOCYTE ACTIVATION ANTIGEN"/>
    <property type="match status" value="1"/>
</dbReference>
<dbReference type="InterPro" id="IPR003599">
    <property type="entry name" value="Ig_sub"/>
</dbReference>
<evidence type="ECO:0000256" key="6">
    <source>
        <dbReference type="ARBA" id="ARBA00023136"/>
    </source>
</evidence>
<feature type="domain" description="Ig-like" evidence="11">
    <location>
        <begin position="169"/>
        <end position="242"/>
    </location>
</feature>
<keyword evidence="9" id="KW-0325">Glycoprotein</keyword>
<gene>
    <name evidence="12" type="ORF">JD844_009267</name>
</gene>
<dbReference type="InterPro" id="IPR013783">
    <property type="entry name" value="Ig-like_fold"/>
</dbReference>